<dbReference type="PANTHER" id="PTHR30055:SF235">
    <property type="entry name" value="TRANSCRIPTIONAL REGULATORY PROTEIN"/>
    <property type="match status" value="1"/>
</dbReference>
<accession>A0A5E4XZR0</accession>
<dbReference type="AlphaFoldDB" id="A0A5E4XZR0"/>
<dbReference type="Pfam" id="PF00440">
    <property type="entry name" value="TetR_N"/>
    <property type="match status" value="1"/>
</dbReference>
<sequence>MKSSIVKGEARERILLAAEELIAKHGVDGVSARSINAAAGVSAGILHYHFGTLENVLNALLERHMAPLMSERLVMYDALLSMPEVTARGVVELLTLPLARKVIEQGEAGARYVRFMARLNSDRAPETRRIFAESFGEGGARLIEVLHSALPAIPKEILRPRLIFCSHAMVHSLAELASTALPSILPDHHQRQQYLWSQVEVLIEFLCGGLAAPTHIAVPSSLS</sequence>
<dbReference type="PROSITE" id="PS50977">
    <property type="entry name" value="HTH_TETR_2"/>
    <property type="match status" value="1"/>
</dbReference>
<organism evidence="4 5">
    <name type="scientific">Pandoraea terrae</name>
    <dbReference type="NCBI Taxonomy" id="1537710"/>
    <lineage>
        <taxon>Bacteria</taxon>
        <taxon>Pseudomonadati</taxon>
        <taxon>Pseudomonadota</taxon>
        <taxon>Betaproteobacteria</taxon>
        <taxon>Burkholderiales</taxon>
        <taxon>Burkholderiaceae</taxon>
        <taxon>Pandoraea</taxon>
    </lineage>
</organism>
<dbReference type="GO" id="GO:0000976">
    <property type="term" value="F:transcription cis-regulatory region binding"/>
    <property type="evidence" value="ECO:0007669"/>
    <property type="project" value="TreeGrafter"/>
</dbReference>
<proteinExistence type="predicted"/>
<keyword evidence="4" id="KW-0675">Receptor</keyword>
<keyword evidence="5" id="KW-1185">Reference proteome</keyword>
<feature type="DNA-binding region" description="H-T-H motif" evidence="2">
    <location>
        <begin position="31"/>
        <end position="50"/>
    </location>
</feature>
<dbReference type="InterPro" id="IPR036271">
    <property type="entry name" value="Tet_transcr_reg_TetR-rel_C_sf"/>
</dbReference>
<name>A0A5E4XZR0_9BURK</name>
<evidence type="ECO:0000313" key="5">
    <source>
        <dbReference type="Proteomes" id="UP000414233"/>
    </source>
</evidence>
<protein>
    <submittedName>
        <fullName evidence="4">A-factor receptor protein</fullName>
    </submittedName>
</protein>
<dbReference type="Gene3D" id="1.10.357.10">
    <property type="entry name" value="Tetracycline Repressor, domain 2"/>
    <property type="match status" value="1"/>
</dbReference>
<dbReference type="GO" id="GO:0003700">
    <property type="term" value="F:DNA-binding transcription factor activity"/>
    <property type="evidence" value="ECO:0007669"/>
    <property type="project" value="TreeGrafter"/>
</dbReference>
<dbReference type="InterPro" id="IPR041586">
    <property type="entry name" value="PsrA_TetR_C"/>
</dbReference>
<dbReference type="SUPFAM" id="SSF48498">
    <property type="entry name" value="Tetracyclin repressor-like, C-terminal domain"/>
    <property type="match status" value="1"/>
</dbReference>
<gene>
    <name evidence="4" type="primary">arpA_2</name>
    <name evidence="4" type="ORF">PTE30175_04103</name>
</gene>
<reference evidence="4 5" key="1">
    <citation type="submission" date="2019-08" db="EMBL/GenBank/DDBJ databases">
        <authorList>
            <person name="Peeters C."/>
        </authorList>
    </citation>
    <scope>NUCLEOTIDE SEQUENCE [LARGE SCALE GENOMIC DNA]</scope>
    <source>
        <strain evidence="4 5">LMG 30175</strain>
    </source>
</reference>
<evidence type="ECO:0000256" key="1">
    <source>
        <dbReference type="ARBA" id="ARBA00023125"/>
    </source>
</evidence>
<dbReference type="Pfam" id="PF17939">
    <property type="entry name" value="TetR_C_30"/>
    <property type="match status" value="1"/>
</dbReference>
<dbReference type="InterPro" id="IPR050109">
    <property type="entry name" value="HTH-type_TetR-like_transc_reg"/>
</dbReference>
<dbReference type="PANTHER" id="PTHR30055">
    <property type="entry name" value="HTH-TYPE TRANSCRIPTIONAL REGULATOR RUTR"/>
    <property type="match status" value="1"/>
</dbReference>
<feature type="domain" description="HTH tetR-type" evidence="3">
    <location>
        <begin position="8"/>
        <end position="68"/>
    </location>
</feature>
<evidence type="ECO:0000259" key="3">
    <source>
        <dbReference type="PROSITE" id="PS50977"/>
    </source>
</evidence>
<dbReference type="InterPro" id="IPR009057">
    <property type="entry name" value="Homeodomain-like_sf"/>
</dbReference>
<dbReference type="PRINTS" id="PR00455">
    <property type="entry name" value="HTHTETR"/>
</dbReference>
<keyword evidence="1 2" id="KW-0238">DNA-binding</keyword>
<dbReference type="EMBL" id="CABPRZ010000020">
    <property type="protein sequence ID" value="VVE41874.1"/>
    <property type="molecule type" value="Genomic_DNA"/>
</dbReference>
<dbReference type="SUPFAM" id="SSF46689">
    <property type="entry name" value="Homeodomain-like"/>
    <property type="match status" value="1"/>
</dbReference>
<dbReference type="InterPro" id="IPR001647">
    <property type="entry name" value="HTH_TetR"/>
</dbReference>
<dbReference type="RefSeq" id="WP_224788895.1">
    <property type="nucleotide sequence ID" value="NZ_CABPRZ010000020.1"/>
</dbReference>
<evidence type="ECO:0000256" key="2">
    <source>
        <dbReference type="PROSITE-ProRule" id="PRU00335"/>
    </source>
</evidence>
<evidence type="ECO:0000313" key="4">
    <source>
        <dbReference type="EMBL" id="VVE41874.1"/>
    </source>
</evidence>
<dbReference type="Proteomes" id="UP000414233">
    <property type="component" value="Unassembled WGS sequence"/>
</dbReference>